<dbReference type="PANTHER" id="PTHR30520">
    <property type="entry name" value="FORMATE TRANSPORTER-RELATED"/>
    <property type="match status" value="1"/>
</dbReference>
<feature type="transmembrane region" description="Helical" evidence="5">
    <location>
        <begin position="193"/>
        <end position="215"/>
    </location>
</feature>
<keyword evidence="2 5" id="KW-0812">Transmembrane</keyword>
<evidence type="ECO:0000256" key="2">
    <source>
        <dbReference type="ARBA" id="ARBA00022692"/>
    </source>
</evidence>
<evidence type="ECO:0000256" key="3">
    <source>
        <dbReference type="ARBA" id="ARBA00022989"/>
    </source>
</evidence>
<dbReference type="InterPro" id="IPR012347">
    <property type="entry name" value="Ferritin-like"/>
</dbReference>
<sequence>MENRNTLNKEQIIKILQKFLDAEIAGRDLYLQQSKNINDPSLIQTLKSFASTESGHIINIRDKITELGGKPHSVSEVSDIQKGLSDASHQVSAPLDMLRIDLKIEETAINDYTAATEIIDDEGVKTLIENNLAEEIHHSLYLSKKINEILEKTRNKIGAISRIEKPGGKEPSEIFKASVEVGLLRLNRSWLEMFMSGLIAGMNVTFGIIASSYVAGATEPLVGGPTSKIFGALFFPIGFMFLLIGKSELFTENFLLPVTTVLAKKTKIRRLFKLWGLTLAGNMGGIFLFALIIASSLGLLLPVFVINHIHTVAHSYMSKSPYIMVLSGVFAGWLITLMTWLLIASSGTLARIIIIWAVGFMIYLGSFSHIVVASSEILISINSSSGMSYIPWLTKFVPLTIIGNMIGGLVFVTVFQYLQILHAGGKTEMSLYSSSELDMLSKAVDRRIEDAEDTL</sequence>
<evidence type="ECO:0000313" key="7">
    <source>
        <dbReference type="EMBL" id="RZD19272.1"/>
    </source>
</evidence>
<dbReference type="GO" id="GO:0005886">
    <property type="term" value="C:plasma membrane"/>
    <property type="evidence" value="ECO:0007669"/>
    <property type="project" value="TreeGrafter"/>
</dbReference>
<reference evidence="7 8" key="1">
    <citation type="journal article" date="2019" name="ISME J.">
        <title>Insights into ecological role of a new deltaproteobacterial order Candidatus Acidulodesulfobacterales by metagenomics and metatranscriptomics.</title>
        <authorList>
            <person name="Tan S."/>
            <person name="Liu J."/>
            <person name="Fang Y."/>
            <person name="Hedlund B.P."/>
            <person name="Lian Z.H."/>
            <person name="Huang L.Y."/>
            <person name="Li J.T."/>
            <person name="Huang L.N."/>
            <person name="Li W.J."/>
            <person name="Jiang H.C."/>
            <person name="Dong H.L."/>
            <person name="Shu W.S."/>
        </authorList>
    </citation>
    <scope>NUCLEOTIDE SEQUENCE [LARGE SCALE GENOMIC DNA]</scope>
    <source>
        <strain evidence="7">AP1</strain>
    </source>
</reference>
<dbReference type="Pfam" id="PF00210">
    <property type="entry name" value="Ferritin"/>
    <property type="match status" value="1"/>
</dbReference>
<comment type="subcellular location">
    <subcellularLocation>
        <location evidence="1">Membrane</location>
        <topology evidence="1">Multi-pass membrane protein</topology>
    </subcellularLocation>
</comment>
<evidence type="ECO:0000256" key="1">
    <source>
        <dbReference type="ARBA" id="ARBA00004141"/>
    </source>
</evidence>
<dbReference type="InterPro" id="IPR000292">
    <property type="entry name" value="For/NO2_transpt"/>
</dbReference>
<dbReference type="GO" id="GO:0015499">
    <property type="term" value="F:formate transmembrane transporter activity"/>
    <property type="evidence" value="ECO:0007669"/>
    <property type="project" value="TreeGrafter"/>
</dbReference>
<dbReference type="InterPro" id="IPR009078">
    <property type="entry name" value="Ferritin-like_SF"/>
</dbReference>
<dbReference type="CDD" id="cd00657">
    <property type="entry name" value="Ferritin_like"/>
    <property type="match status" value="1"/>
</dbReference>
<proteinExistence type="predicted"/>
<keyword evidence="4 5" id="KW-0472">Membrane</keyword>
<feature type="transmembrane region" description="Helical" evidence="5">
    <location>
        <begin position="401"/>
        <end position="421"/>
    </location>
</feature>
<dbReference type="InterPro" id="IPR008331">
    <property type="entry name" value="Ferritin_DPS_dom"/>
</dbReference>
<organism evidence="7 8">
    <name type="scientific">Candidatus Acididesulfobacter diazotrophicus</name>
    <dbReference type="NCBI Taxonomy" id="2597226"/>
    <lineage>
        <taxon>Bacteria</taxon>
        <taxon>Deltaproteobacteria</taxon>
        <taxon>Candidatus Acidulodesulfobacterales</taxon>
        <taxon>Candidatus Acididesulfobacter</taxon>
    </lineage>
</organism>
<dbReference type="SUPFAM" id="SSF47240">
    <property type="entry name" value="Ferritin-like"/>
    <property type="match status" value="1"/>
</dbReference>
<feature type="transmembrane region" description="Helical" evidence="5">
    <location>
        <begin position="274"/>
        <end position="301"/>
    </location>
</feature>
<dbReference type="GO" id="GO:0008199">
    <property type="term" value="F:ferric iron binding"/>
    <property type="evidence" value="ECO:0007669"/>
    <property type="project" value="InterPro"/>
</dbReference>
<dbReference type="Gene3D" id="1.20.1260.10">
    <property type="match status" value="1"/>
</dbReference>
<comment type="caution">
    <text evidence="7">The sequence shown here is derived from an EMBL/GenBank/DDBJ whole genome shotgun (WGS) entry which is preliminary data.</text>
</comment>
<feature type="domain" description="Ferritin/DPS" evidence="6">
    <location>
        <begin position="13"/>
        <end position="148"/>
    </location>
</feature>
<dbReference type="InterPro" id="IPR023271">
    <property type="entry name" value="Aquaporin-like"/>
</dbReference>
<dbReference type="PANTHER" id="PTHR30520:SF2">
    <property type="entry name" value="INNER MEMBRANE PROTEIN YFDC"/>
    <property type="match status" value="1"/>
</dbReference>
<name>A0A519BPS8_9DELT</name>
<evidence type="ECO:0000259" key="6">
    <source>
        <dbReference type="Pfam" id="PF00210"/>
    </source>
</evidence>
<feature type="transmembrane region" description="Helical" evidence="5">
    <location>
        <begin position="227"/>
        <end position="245"/>
    </location>
</feature>
<keyword evidence="3 5" id="KW-1133">Transmembrane helix</keyword>
<gene>
    <name evidence="7" type="ORF">EVG15_02215</name>
</gene>
<feature type="transmembrane region" description="Helical" evidence="5">
    <location>
        <begin position="355"/>
        <end position="381"/>
    </location>
</feature>
<evidence type="ECO:0000313" key="8">
    <source>
        <dbReference type="Proteomes" id="UP000319296"/>
    </source>
</evidence>
<dbReference type="AlphaFoldDB" id="A0A519BPS8"/>
<feature type="transmembrane region" description="Helical" evidence="5">
    <location>
        <begin position="321"/>
        <end position="343"/>
    </location>
</feature>
<dbReference type="EMBL" id="SGBB01000002">
    <property type="protein sequence ID" value="RZD19272.1"/>
    <property type="molecule type" value="Genomic_DNA"/>
</dbReference>
<dbReference type="Proteomes" id="UP000319296">
    <property type="component" value="Unassembled WGS sequence"/>
</dbReference>
<accession>A0A519BPS8</accession>
<evidence type="ECO:0000256" key="5">
    <source>
        <dbReference type="SAM" id="Phobius"/>
    </source>
</evidence>
<dbReference type="Gene3D" id="1.20.1080.10">
    <property type="entry name" value="Glycerol uptake facilitator protein"/>
    <property type="match status" value="1"/>
</dbReference>
<evidence type="ECO:0000256" key="4">
    <source>
        <dbReference type="ARBA" id="ARBA00023136"/>
    </source>
</evidence>
<dbReference type="Pfam" id="PF01226">
    <property type="entry name" value="Form_Nir_trans"/>
    <property type="match status" value="1"/>
</dbReference>
<protein>
    <recommendedName>
        <fullName evidence="6">Ferritin/DPS domain-containing protein</fullName>
    </recommendedName>
</protein>